<keyword evidence="2" id="KW-0812">Transmembrane</keyword>
<organism evidence="4 5">
    <name type="scientific">Alteromonas salexigens</name>
    <dbReference type="NCBI Taxonomy" id="2982530"/>
    <lineage>
        <taxon>Bacteria</taxon>
        <taxon>Pseudomonadati</taxon>
        <taxon>Pseudomonadota</taxon>
        <taxon>Gammaproteobacteria</taxon>
        <taxon>Alteromonadales</taxon>
        <taxon>Alteromonadaceae</taxon>
        <taxon>Alteromonas/Salinimonas group</taxon>
        <taxon>Alteromonas</taxon>
    </lineage>
</organism>
<evidence type="ECO:0000313" key="5">
    <source>
        <dbReference type="Proteomes" id="UP001209257"/>
    </source>
</evidence>
<proteinExistence type="predicted"/>
<sequence>MGLSKRTVMKKSIIALFATAALTAGVNAQDNANPDNATFGGVNTGLVATGAVVAGTTLAIIANNRGDAKIEPPPPPPPPLGCEGDDPLVDGVCVGTTSTVTNTVTVSGTQTITVPVTVPVTFTYAPQ</sequence>
<name>A0ABT2VND3_9ALTE</name>
<evidence type="ECO:0000256" key="1">
    <source>
        <dbReference type="SAM" id="MobiDB-lite"/>
    </source>
</evidence>
<evidence type="ECO:0000256" key="3">
    <source>
        <dbReference type="SAM" id="SignalP"/>
    </source>
</evidence>
<dbReference type="Proteomes" id="UP001209257">
    <property type="component" value="Unassembled WGS sequence"/>
</dbReference>
<keyword evidence="2" id="KW-0472">Membrane</keyword>
<gene>
    <name evidence="4" type="ORF">OCL06_09405</name>
</gene>
<keyword evidence="3" id="KW-0732">Signal</keyword>
<feature type="region of interest" description="Disordered" evidence="1">
    <location>
        <begin position="66"/>
        <end position="87"/>
    </location>
</feature>
<feature type="transmembrane region" description="Helical" evidence="2">
    <location>
        <begin position="44"/>
        <end position="62"/>
    </location>
</feature>
<feature type="compositionally biased region" description="Pro residues" evidence="1">
    <location>
        <begin position="71"/>
        <end position="80"/>
    </location>
</feature>
<keyword evidence="5" id="KW-1185">Reference proteome</keyword>
<reference evidence="5" key="1">
    <citation type="submission" date="2023-07" db="EMBL/GenBank/DDBJ databases">
        <title>Study on multiphase classification of strain Alteromonas salexigens isolated from the Yellow Sea.</title>
        <authorList>
            <person name="Sun L."/>
        </authorList>
    </citation>
    <scope>NUCLEOTIDE SEQUENCE [LARGE SCALE GENOMIC DNA]</scope>
    <source>
        <strain evidence="5">ASW11-19</strain>
    </source>
</reference>
<accession>A0ABT2VND3</accession>
<dbReference type="EMBL" id="JAOTJC010000007">
    <property type="protein sequence ID" value="MCU7554815.1"/>
    <property type="molecule type" value="Genomic_DNA"/>
</dbReference>
<feature type="chain" id="PRO_5046270863" evidence="3">
    <location>
        <begin position="29"/>
        <end position="127"/>
    </location>
</feature>
<evidence type="ECO:0000256" key="2">
    <source>
        <dbReference type="SAM" id="Phobius"/>
    </source>
</evidence>
<comment type="caution">
    <text evidence="4">The sequence shown here is derived from an EMBL/GenBank/DDBJ whole genome shotgun (WGS) entry which is preliminary data.</text>
</comment>
<evidence type="ECO:0000313" key="4">
    <source>
        <dbReference type="EMBL" id="MCU7554815.1"/>
    </source>
</evidence>
<dbReference type="RefSeq" id="WP_262993812.1">
    <property type="nucleotide sequence ID" value="NZ_JAOTJC010000007.1"/>
</dbReference>
<keyword evidence="2" id="KW-1133">Transmembrane helix</keyword>
<protein>
    <submittedName>
        <fullName evidence="4">Uncharacterized protein</fullName>
    </submittedName>
</protein>
<feature type="signal peptide" evidence="3">
    <location>
        <begin position="1"/>
        <end position="28"/>
    </location>
</feature>